<dbReference type="PANTHER" id="PTHR41536:SF1">
    <property type="entry name" value="PKHD-TYPE HYDROXYLASE YBIX"/>
    <property type="match status" value="1"/>
</dbReference>
<feature type="binding site" evidence="7">
    <location>
        <position position="159"/>
    </location>
    <ligand>
        <name>Fe cation</name>
        <dbReference type="ChEBI" id="CHEBI:24875"/>
    </ligand>
</feature>
<dbReference type="RefSeq" id="WP_189458256.1">
    <property type="nucleotide sequence ID" value="NZ_BMYO01000001.1"/>
</dbReference>
<keyword evidence="6 7" id="KW-0408">Iron</keyword>
<organism evidence="9 10">
    <name type="scientific">Jeongeupia chitinilytica</name>
    <dbReference type="NCBI Taxonomy" id="1041641"/>
    <lineage>
        <taxon>Bacteria</taxon>
        <taxon>Pseudomonadati</taxon>
        <taxon>Pseudomonadota</taxon>
        <taxon>Betaproteobacteria</taxon>
        <taxon>Neisseriales</taxon>
        <taxon>Chitinibacteraceae</taxon>
        <taxon>Jeongeupia</taxon>
    </lineage>
</organism>
<reference evidence="10" key="1">
    <citation type="journal article" date="2019" name="Int. J. Syst. Evol. Microbiol.">
        <title>The Global Catalogue of Microorganisms (GCM) 10K type strain sequencing project: providing services to taxonomists for standard genome sequencing and annotation.</title>
        <authorList>
            <consortium name="The Broad Institute Genomics Platform"/>
            <consortium name="The Broad Institute Genome Sequencing Center for Infectious Disease"/>
            <person name="Wu L."/>
            <person name="Ma J."/>
        </authorList>
    </citation>
    <scope>NUCLEOTIDE SEQUENCE [LARGE SCALE GENOMIC DNA]</scope>
    <source>
        <strain evidence="10">KCTC 23701</strain>
    </source>
</reference>
<dbReference type="Proteomes" id="UP000604737">
    <property type="component" value="Unassembled WGS sequence"/>
</dbReference>
<dbReference type="Gene3D" id="2.60.120.620">
    <property type="entry name" value="q2cbj1_9rhob like domain"/>
    <property type="match status" value="1"/>
</dbReference>
<comment type="cofactor">
    <cofactor evidence="1 7">
        <name>L-ascorbate</name>
        <dbReference type="ChEBI" id="CHEBI:38290"/>
    </cofactor>
</comment>
<keyword evidence="4 7" id="KW-0223">Dioxygenase</keyword>
<proteinExistence type="inferred from homology"/>
<dbReference type="InterPro" id="IPR005123">
    <property type="entry name" value="Oxoglu/Fe-dep_dioxygenase_dom"/>
</dbReference>
<gene>
    <name evidence="9" type="ORF">GCM10007350_01640</name>
</gene>
<feature type="binding site" evidence="7">
    <location>
        <position position="98"/>
    </location>
    <ligand>
        <name>Fe cation</name>
        <dbReference type="ChEBI" id="CHEBI:24875"/>
    </ligand>
</feature>
<keyword evidence="3 7" id="KW-0847">Vitamin C</keyword>
<feature type="domain" description="Fe2OG dioxygenase" evidence="8">
    <location>
        <begin position="78"/>
        <end position="178"/>
    </location>
</feature>
<dbReference type="SMART" id="SM00702">
    <property type="entry name" value="P4Hc"/>
    <property type="match status" value="1"/>
</dbReference>
<evidence type="ECO:0000259" key="8">
    <source>
        <dbReference type="PROSITE" id="PS51471"/>
    </source>
</evidence>
<evidence type="ECO:0000256" key="1">
    <source>
        <dbReference type="ARBA" id="ARBA00001961"/>
    </source>
</evidence>
<feature type="binding site" evidence="7">
    <location>
        <position position="169"/>
    </location>
    <ligand>
        <name>2-oxoglutarate</name>
        <dbReference type="ChEBI" id="CHEBI:16810"/>
    </ligand>
</feature>
<name>A0ABQ3GUI0_9NEIS</name>
<comment type="cofactor">
    <cofactor evidence="7">
        <name>Fe(2+)</name>
        <dbReference type="ChEBI" id="CHEBI:29033"/>
    </cofactor>
    <text evidence="7">Binds 1 Fe(2+) ion per subunit.</text>
</comment>
<evidence type="ECO:0000256" key="2">
    <source>
        <dbReference type="ARBA" id="ARBA00022723"/>
    </source>
</evidence>
<evidence type="ECO:0000256" key="7">
    <source>
        <dbReference type="HAMAP-Rule" id="MF_00657"/>
    </source>
</evidence>
<feature type="binding site" evidence="7">
    <location>
        <position position="96"/>
    </location>
    <ligand>
        <name>Fe cation</name>
        <dbReference type="ChEBI" id="CHEBI:24875"/>
    </ligand>
</feature>
<keyword evidence="5 7" id="KW-0560">Oxidoreductase</keyword>
<dbReference type="Pfam" id="PF13640">
    <property type="entry name" value="2OG-FeII_Oxy_3"/>
    <property type="match status" value="1"/>
</dbReference>
<comment type="caution">
    <text evidence="9">The sequence shown here is derived from an EMBL/GenBank/DDBJ whole genome shotgun (WGS) entry which is preliminary data.</text>
</comment>
<dbReference type="Gene3D" id="4.10.860.20">
    <property type="entry name" value="Rabenosyn, Rab binding domain"/>
    <property type="match status" value="1"/>
</dbReference>
<dbReference type="InterPro" id="IPR044862">
    <property type="entry name" value="Pro_4_hyd_alph_FE2OG_OXY"/>
</dbReference>
<evidence type="ECO:0000256" key="4">
    <source>
        <dbReference type="ARBA" id="ARBA00022964"/>
    </source>
</evidence>
<dbReference type="SUPFAM" id="SSF51197">
    <property type="entry name" value="Clavaminate synthase-like"/>
    <property type="match status" value="1"/>
</dbReference>
<dbReference type="EMBL" id="BMYO01000001">
    <property type="protein sequence ID" value="GHD55672.1"/>
    <property type="molecule type" value="Genomic_DNA"/>
</dbReference>
<protein>
    <submittedName>
        <fullName evidence="9">PKHD-type hydroxylase</fullName>
    </submittedName>
</protein>
<evidence type="ECO:0000256" key="6">
    <source>
        <dbReference type="ARBA" id="ARBA00023004"/>
    </source>
</evidence>
<dbReference type="NCBIfam" id="NF003975">
    <property type="entry name" value="PRK05467.1-4"/>
    <property type="match status" value="1"/>
</dbReference>
<accession>A0ABQ3GUI0</accession>
<evidence type="ECO:0000256" key="3">
    <source>
        <dbReference type="ARBA" id="ARBA00022896"/>
    </source>
</evidence>
<keyword evidence="10" id="KW-1185">Reference proteome</keyword>
<sequence>MLLHIPNVLDRETALACRERLAGAGWVDGRITSGTQSAQVKRNLQLPTEDPVSQDVASVILRALEQNGVFFSAALPKKVVPPQFNYHEGGMHFGNHVDNAVRTMPSSGEWVRTDLSATLFFTDPDEYDGGDLVIEDTYGLHAVKLEAGDLILYPSTSLHRVEPVTRGARMVAFFWIQSMVRDDAQRSLLFDLDTNIRDIRNRHGEDAAAVGLTNVYHNLLRQWVEV</sequence>
<dbReference type="Pfam" id="PF18331">
    <property type="entry name" value="PKHD_C"/>
    <property type="match status" value="1"/>
</dbReference>
<dbReference type="PANTHER" id="PTHR41536">
    <property type="entry name" value="PKHD-TYPE HYDROXYLASE YBIX"/>
    <property type="match status" value="1"/>
</dbReference>
<dbReference type="InterPro" id="IPR023550">
    <property type="entry name" value="PKHD_hydroxylase"/>
</dbReference>
<keyword evidence="2 7" id="KW-0479">Metal-binding</keyword>
<evidence type="ECO:0000313" key="9">
    <source>
        <dbReference type="EMBL" id="GHD55672.1"/>
    </source>
</evidence>
<dbReference type="PROSITE" id="PS51471">
    <property type="entry name" value="FE2OG_OXY"/>
    <property type="match status" value="1"/>
</dbReference>
<dbReference type="NCBIfam" id="NF003974">
    <property type="entry name" value="PRK05467.1-3"/>
    <property type="match status" value="1"/>
</dbReference>
<evidence type="ECO:0000313" key="10">
    <source>
        <dbReference type="Proteomes" id="UP000604737"/>
    </source>
</evidence>
<dbReference type="HAMAP" id="MF_00657">
    <property type="entry name" value="Hydroxyl_YbiX"/>
    <property type="match status" value="1"/>
</dbReference>
<evidence type="ECO:0000256" key="5">
    <source>
        <dbReference type="ARBA" id="ARBA00023002"/>
    </source>
</evidence>
<dbReference type="InterPro" id="IPR006620">
    <property type="entry name" value="Pro_4_hyd_alph"/>
</dbReference>
<dbReference type="InterPro" id="IPR041097">
    <property type="entry name" value="PKHD_C"/>
</dbReference>